<dbReference type="PANTHER" id="PTHR16288:SF0">
    <property type="entry name" value="TRNA (GUANINE-N(7)-)-METHYLTRANSFERASE NON-CATALYTIC SUBUNIT WDR4"/>
    <property type="match status" value="1"/>
</dbReference>
<name>U5EX81_9DIPT</name>
<protein>
    <submittedName>
        <fullName evidence="10">Putative 26s proteasome regulatory complex atpase rpt4</fullName>
    </submittedName>
</protein>
<reference evidence="10" key="1">
    <citation type="journal article" date="2014" name="Insect Biochem. Mol. Biol.">
        <title>An insight into the sialome of the frog biting fly, Corethrella appendiculata.</title>
        <authorList>
            <person name="Ribeiro J.M.C."/>
            <person name="Chagas A.C."/>
            <person name="Pham V.M."/>
            <person name="Lounibos L.P."/>
            <person name="Calvo E."/>
        </authorList>
    </citation>
    <scope>NUCLEOTIDE SEQUENCE</scope>
    <source>
        <tissue evidence="10">Salivary glands</tissue>
    </source>
</reference>
<dbReference type="GO" id="GO:0036265">
    <property type="term" value="P:RNA (guanine-N7)-methylation"/>
    <property type="evidence" value="ECO:0007669"/>
    <property type="project" value="InterPro"/>
</dbReference>
<evidence type="ECO:0000256" key="4">
    <source>
        <dbReference type="ARBA" id="ARBA00022737"/>
    </source>
</evidence>
<evidence type="ECO:0000256" key="2">
    <source>
        <dbReference type="ARBA" id="ARBA00022574"/>
    </source>
</evidence>
<dbReference type="HAMAP" id="MF_03056">
    <property type="entry name" value="TRM82"/>
    <property type="match status" value="1"/>
</dbReference>
<feature type="non-terminal residue" evidence="10">
    <location>
        <position position="389"/>
    </location>
</feature>
<comment type="subunit">
    <text evidence="7">Forms a heterodimer with the catalytic subunit Mettl1. Interacts with mei-P26 and weakly interacts with bgcn; required for the function or formation of the mei-P26-bgcn-bam-sxl complex. Interacts with nanos; may be involved in mei-P26-dependent derepression of the BMP signaling pathway. Interacts with Myc; the interaction may be mediated by mei-P26 and may be involved in the regulation of ribosome biogenesis.</text>
</comment>
<sequence length="389" mass="44839">MSLLKIYKNNIILVFNKTVLLINDVENICEFKLPENTPTESGKPKKYFSDSEDDENEDEKNKTTKPSETDVKIVNLDICEKNDLIAFTTNDKSLYLCKISAENTLEILSRRKLSRTSSCCRFSSSGEFLLLSDKGGDCYSFNTIDVKAPGKWILGHMSQVLDILIDDDEKYVITCDRDEKIRVTNFPNSHEIATFCLGHTEFVSAVEFLPQNKEILISISGDMKLKFWKFIDGKCIHSVDLKLPATKFCIHKINETESLIAILSYEPQTIFIYRIGNSSETIKSTFIQEITLDSNQFATSFVFGSNFDLHILFVDKNENKLELIKYKNENLSSFSRVEDDPLISHVKKVYFKSVDANYVDNVSTLFKKKFENIKDYHERKKIRMEEKNN</sequence>
<proteinExistence type="evidence at transcript level"/>
<dbReference type="GO" id="GO:0043527">
    <property type="term" value="C:tRNA methyltransferase complex"/>
    <property type="evidence" value="ECO:0007669"/>
    <property type="project" value="TreeGrafter"/>
</dbReference>
<dbReference type="GO" id="GO:0005829">
    <property type="term" value="C:cytosol"/>
    <property type="evidence" value="ECO:0007669"/>
    <property type="project" value="TreeGrafter"/>
</dbReference>
<evidence type="ECO:0000256" key="6">
    <source>
        <dbReference type="ARBA" id="ARBA00093337"/>
    </source>
</evidence>
<dbReference type="GO" id="GO:0006400">
    <property type="term" value="P:tRNA modification"/>
    <property type="evidence" value="ECO:0007669"/>
    <property type="project" value="TreeGrafter"/>
</dbReference>
<comment type="function">
    <text evidence="6">Required for the Mettl1-dependent formation of N(7)-methylguanine at position 46 (m7G46) in tRNA. In the Mettl1-wuho methyltransferase complex, it is required to stabilize and induce conformational changes of the catalytic subunit. Required for binding of nanos mRNA and repression of translation by the mei-P26-bgcn-bam-sxl complex. May cooperate with mei-P26 and nanos to derepress the BMP signaling pathway. May cooperate with mei-P26 to suppress expression of a subset of microRNAs. May cooperate with mei-P26 to regulate bam expression levels in germline cells during gametogenesis. Required to promote mitosis to meiosis transition during gametogenesis. May regulate germline cell division in part by regulating ribosome biogenesis.</text>
</comment>
<evidence type="ECO:0000256" key="8">
    <source>
        <dbReference type="PROSITE-ProRule" id="PRU00221"/>
    </source>
</evidence>
<dbReference type="InterPro" id="IPR036322">
    <property type="entry name" value="WD40_repeat_dom_sf"/>
</dbReference>
<keyword evidence="2 8" id="KW-0853">WD repeat</keyword>
<evidence type="ECO:0000256" key="5">
    <source>
        <dbReference type="ARBA" id="ARBA00023242"/>
    </source>
</evidence>
<evidence type="ECO:0000313" key="10">
    <source>
        <dbReference type="EMBL" id="JAB58793.1"/>
    </source>
</evidence>
<dbReference type="InterPro" id="IPR015943">
    <property type="entry name" value="WD40/YVTN_repeat-like_dom_sf"/>
</dbReference>
<comment type="subcellular location">
    <subcellularLocation>
        <location evidence="1">Nucleus</location>
    </subcellularLocation>
</comment>
<dbReference type="InterPro" id="IPR028884">
    <property type="entry name" value="Trm82"/>
</dbReference>
<dbReference type="SMART" id="SM00320">
    <property type="entry name" value="WD40"/>
    <property type="match status" value="2"/>
</dbReference>
<keyword evidence="3" id="KW-0819">tRNA processing</keyword>
<dbReference type="SUPFAM" id="SSF50978">
    <property type="entry name" value="WD40 repeat-like"/>
    <property type="match status" value="1"/>
</dbReference>
<organism evidence="10">
    <name type="scientific">Corethrella appendiculata</name>
    <dbReference type="NCBI Taxonomy" id="1370023"/>
    <lineage>
        <taxon>Eukaryota</taxon>
        <taxon>Metazoa</taxon>
        <taxon>Ecdysozoa</taxon>
        <taxon>Arthropoda</taxon>
        <taxon>Hexapoda</taxon>
        <taxon>Insecta</taxon>
        <taxon>Pterygota</taxon>
        <taxon>Neoptera</taxon>
        <taxon>Endopterygota</taxon>
        <taxon>Diptera</taxon>
        <taxon>Nematocera</taxon>
        <taxon>Culicoidea</taxon>
        <taxon>Chaoboridae</taxon>
        <taxon>Corethrella</taxon>
    </lineage>
</organism>
<dbReference type="Pfam" id="PF00400">
    <property type="entry name" value="WD40"/>
    <property type="match status" value="2"/>
</dbReference>
<evidence type="ECO:0000256" key="1">
    <source>
        <dbReference type="ARBA" id="ARBA00004123"/>
    </source>
</evidence>
<dbReference type="GO" id="GO:0000502">
    <property type="term" value="C:proteasome complex"/>
    <property type="evidence" value="ECO:0007669"/>
    <property type="project" value="UniProtKB-KW"/>
</dbReference>
<dbReference type="AlphaFoldDB" id="U5EX81"/>
<feature type="region of interest" description="Disordered" evidence="9">
    <location>
        <begin position="37"/>
        <end position="66"/>
    </location>
</feature>
<dbReference type="InterPro" id="IPR001680">
    <property type="entry name" value="WD40_rpt"/>
</dbReference>
<dbReference type="PANTHER" id="PTHR16288">
    <property type="entry name" value="WD40 REPEAT PROTEIN 4"/>
    <property type="match status" value="1"/>
</dbReference>
<dbReference type="Gene3D" id="2.130.10.10">
    <property type="entry name" value="YVTN repeat-like/Quinoprotein amine dehydrogenase"/>
    <property type="match status" value="1"/>
</dbReference>
<feature type="repeat" description="WD" evidence="8">
    <location>
        <begin position="196"/>
        <end position="238"/>
    </location>
</feature>
<keyword evidence="10" id="KW-0647">Proteasome</keyword>
<keyword evidence="5" id="KW-0539">Nucleus</keyword>
<evidence type="ECO:0000256" key="7">
    <source>
        <dbReference type="ARBA" id="ARBA00093542"/>
    </source>
</evidence>
<dbReference type="PROSITE" id="PS50082">
    <property type="entry name" value="WD_REPEATS_2"/>
    <property type="match status" value="1"/>
</dbReference>
<accession>U5EX81</accession>
<evidence type="ECO:0000256" key="9">
    <source>
        <dbReference type="SAM" id="MobiDB-lite"/>
    </source>
</evidence>
<dbReference type="GO" id="GO:0005634">
    <property type="term" value="C:nucleus"/>
    <property type="evidence" value="ECO:0007669"/>
    <property type="project" value="UniProtKB-SubCell"/>
</dbReference>
<keyword evidence="4" id="KW-0677">Repeat</keyword>
<dbReference type="EMBL" id="GANO01001078">
    <property type="protein sequence ID" value="JAB58793.1"/>
    <property type="molecule type" value="mRNA"/>
</dbReference>
<evidence type="ECO:0000256" key="3">
    <source>
        <dbReference type="ARBA" id="ARBA00022694"/>
    </source>
</evidence>